<comment type="caution">
    <text evidence="1">The sequence shown here is derived from an EMBL/GenBank/DDBJ whole genome shotgun (WGS) entry which is preliminary data.</text>
</comment>
<sequence>MTGIASPTGLSSKVLSAGNKIAPLLGAAGGWLSAPRAEGGDLAGQFKWIIGRLSKFKIADPVVTTTMALEKPDSYPIAQGVSLGIMGYGVKLLGDALGGSVGVSVKGMGRMAQNGGAALAINSLVASYVYLAQDNPHPKGGAGYGPGDRHTIDLDNPQVLSAGGGYFAPPLVGVMGVNL</sequence>
<reference evidence="1" key="1">
    <citation type="journal article" date="2014" name="Front. Microbiol.">
        <title>High frequency of phylogenetically diverse reductive dehalogenase-homologous genes in deep subseafloor sedimentary metagenomes.</title>
        <authorList>
            <person name="Kawai M."/>
            <person name="Futagami T."/>
            <person name="Toyoda A."/>
            <person name="Takaki Y."/>
            <person name="Nishi S."/>
            <person name="Hori S."/>
            <person name="Arai W."/>
            <person name="Tsubouchi T."/>
            <person name="Morono Y."/>
            <person name="Uchiyama I."/>
            <person name="Ito T."/>
            <person name="Fujiyama A."/>
            <person name="Inagaki F."/>
            <person name="Takami H."/>
        </authorList>
    </citation>
    <scope>NUCLEOTIDE SEQUENCE</scope>
    <source>
        <strain evidence="1">Expedition CK06-06</strain>
    </source>
</reference>
<protein>
    <submittedName>
        <fullName evidence="1">Uncharacterized protein</fullName>
    </submittedName>
</protein>
<evidence type="ECO:0000313" key="1">
    <source>
        <dbReference type="EMBL" id="GAF76941.1"/>
    </source>
</evidence>
<accession>X0SP89</accession>
<name>X0SP89_9ZZZZ</name>
<dbReference type="EMBL" id="BARS01005673">
    <property type="protein sequence ID" value="GAF76941.1"/>
    <property type="molecule type" value="Genomic_DNA"/>
</dbReference>
<dbReference type="AlphaFoldDB" id="X0SP89"/>
<gene>
    <name evidence="1" type="ORF">S01H1_11127</name>
</gene>
<organism evidence="1">
    <name type="scientific">marine sediment metagenome</name>
    <dbReference type="NCBI Taxonomy" id="412755"/>
    <lineage>
        <taxon>unclassified sequences</taxon>
        <taxon>metagenomes</taxon>
        <taxon>ecological metagenomes</taxon>
    </lineage>
</organism>
<proteinExistence type="predicted"/>